<dbReference type="Pfam" id="PF02620">
    <property type="entry name" value="YceD"/>
    <property type="match status" value="1"/>
</dbReference>
<dbReference type="RefSeq" id="WP_119513904.1">
    <property type="nucleotide sequence ID" value="NZ_QXFK01000018.1"/>
</dbReference>
<dbReference type="Proteomes" id="UP000285092">
    <property type="component" value="Unassembled WGS sequence"/>
</dbReference>
<evidence type="ECO:0000313" key="2">
    <source>
        <dbReference type="Proteomes" id="UP000285092"/>
    </source>
</evidence>
<dbReference type="OrthoDB" id="8443793at2"/>
<keyword evidence="2" id="KW-1185">Reference proteome</keyword>
<comment type="caution">
    <text evidence="1">The sequence shown here is derived from an EMBL/GenBank/DDBJ whole genome shotgun (WGS) entry which is preliminary data.</text>
</comment>
<dbReference type="InterPro" id="IPR003772">
    <property type="entry name" value="YceD"/>
</dbReference>
<proteinExistence type="predicted"/>
<dbReference type="EMBL" id="QXFK01000018">
    <property type="protein sequence ID" value="RIV76846.1"/>
    <property type="molecule type" value="Genomic_DNA"/>
</dbReference>
<sequence>MSKSELSRLIKLRQIDARPIRIEASAEERAALAERFGIVAVKRLAADITLEREGEEVAVSGRLEADIVQACGVSGEDFPVRIDEPIALRFVPEVARSVPDEEIELEESELDEIEYTGDAFDLGEAVAQSLGLAIDPYATGPNADTVRREAGLLEEGATGPLAEALRALKRD</sequence>
<name>A0A418NFJ1_9SPHN</name>
<protein>
    <submittedName>
        <fullName evidence="1">DUF177 domain-containing protein</fullName>
    </submittedName>
</protein>
<reference evidence="1 2" key="1">
    <citation type="submission" date="2018-08" db="EMBL/GenBank/DDBJ databases">
        <title>Altererythrobacter sp.Ery1 and Ery12, the genome sequencing of novel strains in genus Alterythrobacter.</title>
        <authorList>
            <person name="Cheng H."/>
            <person name="Wu Y.-H."/>
            <person name="Fang C."/>
            <person name="Xu X.-W."/>
        </authorList>
    </citation>
    <scope>NUCLEOTIDE SEQUENCE [LARGE SCALE GENOMIC DNA]</scope>
    <source>
        <strain evidence="1 2">Ery1</strain>
    </source>
</reference>
<gene>
    <name evidence="1" type="ORF">D2V04_11925</name>
</gene>
<evidence type="ECO:0000313" key="1">
    <source>
        <dbReference type="EMBL" id="RIV76846.1"/>
    </source>
</evidence>
<accession>A0A418NFJ1</accession>
<organism evidence="1 2">
    <name type="scientific">Pelagerythrobacter aerophilus</name>
    <dbReference type="NCBI Taxonomy" id="2306995"/>
    <lineage>
        <taxon>Bacteria</taxon>
        <taxon>Pseudomonadati</taxon>
        <taxon>Pseudomonadota</taxon>
        <taxon>Alphaproteobacteria</taxon>
        <taxon>Sphingomonadales</taxon>
        <taxon>Erythrobacteraceae</taxon>
        <taxon>Pelagerythrobacter</taxon>
    </lineage>
</organism>
<dbReference type="AlphaFoldDB" id="A0A418NFJ1"/>